<keyword evidence="3" id="KW-1185">Reference proteome</keyword>
<name>A0A196SMK7_BLAHN</name>
<organism evidence="2 3">
    <name type="scientific">Blastocystis sp. subtype 1 (strain ATCC 50177 / NandII)</name>
    <dbReference type="NCBI Taxonomy" id="478820"/>
    <lineage>
        <taxon>Eukaryota</taxon>
        <taxon>Sar</taxon>
        <taxon>Stramenopiles</taxon>
        <taxon>Bigyra</taxon>
        <taxon>Opalozoa</taxon>
        <taxon>Opalinata</taxon>
        <taxon>Blastocystidae</taxon>
        <taxon>Blastocystis</taxon>
    </lineage>
</organism>
<comment type="caution">
    <text evidence="2">The sequence shown here is derived from an EMBL/GenBank/DDBJ whole genome shotgun (WGS) entry which is preliminary data.</text>
</comment>
<keyword evidence="1" id="KW-0812">Transmembrane</keyword>
<reference evidence="2 3" key="1">
    <citation type="submission" date="2016-05" db="EMBL/GenBank/DDBJ databases">
        <title>Nuclear genome of Blastocystis sp. subtype 1 NandII.</title>
        <authorList>
            <person name="Gentekaki E."/>
            <person name="Curtis B."/>
            <person name="Stairs C."/>
            <person name="Eme L."/>
            <person name="Herman E."/>
            <person name="Klimes V."/>
            <person name="Arias M.C."/>
            <person name="Elias M."/>
            <person name="Hilliou F."/>
            <person name="Klute M."/>
            <person name="Malik S.-B."/>
            <person name="Pightling A."/>
            <person name="Rachubinski R."/>
            <person name="Salas D."/>
            <person name="Schlacht A."/>
            <person name="Suga H."/>
            <person name="Archibald J."/>
            <person name="Ball S.G."/>
            <person name="Clark G."/>
            <person name="Dacks J."/>
            <person name="Van Der Giezen M."/>
            <person name="Tsaousis A."/>
            <person name="Roger A."/>
        </authorList>
    </citation>
    <scope>NUCLEOTIDE SEQUENCE [LARGE SCALE GENOMIC DNA]</scope>
    <source>
        <strain evidence="3">ATCC 50177 / NandII</strain>
    </source>
</reference>
<gene>
    <name evidence="2" type="ORF">AV274_0749</name>
</gene>
<evidence type="ECO:0000313" key="3">
    <source>
        <dbReference type="Proteomes" id="UP000078348"/>
    </source>
</evidence>
<evidence type="ECO:0000256" key="1">
    <source>
        <dbReference type="SAM" id="Phobius"/>
    </source>
</evidence>
<dbReference type="Proteomes" id="UP000078348">
    <property type="component" value="Unassembled WGS sequence"/>
</dbReference>
<keyword evidence="1" id="KW-1133">Transmembrane helix</keyword>
<feature type="transmembrane region" description="Helical" evidence="1">
    <location>
        <begin position="77"/>
        <end position="97"/>
    </location>
</feature>
<dbReference type="EMBL" id="LXWW01000027">
    <property type="protein sequence ID" value="OAO17506.1"/>
    <property type="molecule type" value="Genomic_DNA"/>
</dbReference>
<keyword evidence="1" id="KW-0472">Membrane</keyword>
<protein>
    <submittedName>
        <fullName evidence="2">Uncharacterized protein</fullName>
    </submittedName>
</protein>
<proteinExistence type="predicted"/>
<dbReference type="AlphaFoldDB" id="A0A196SMK7"/>
<sequence length="123" mass="13838">MTEMLAEETNMRGCDVSYMYEDYVAEDEVTVLRVFSRCVLERDMGAVIKRSMERLPLRFSELVSKWMGVECTASIDMISVSVVVVVVMVAIAVYLSFRNKKGNVKRLQKGNNVSTADNASLLV</sequence>
<evidence type="ECO:0000313" key="2">
    <source>
        <dbReference type="EMBL" id="OAO17506.1"/>
    </source>
</evidence>
<accession>A0A196SMK7</accession>